<reference evidence="1 2" key="1">
    <citation type="submission" date="2016-10" db="EMBL/GenBank/DDBJ databases">
        <authorList>
            <person name="de Groot N.N."/>
        </authorList>
    </citation>
    <scope>NUCLEOTIDE SEQUENCE [LARGE SCALE GENOMIC DNA]</scope>
    <source>
        <strain evidence="1 2">DSM 18978</strain>
    </source>
</reference>
<protein>
    <submittedName>
        <fullName evidence="1">Soluble P-type ATPase</fullName>
    </submittedName>
</protein>
<dbReference type="Proteomes" id="UP000198636">
    <property type="component" value="Unassembled WGS sequence"/>
</dbReference>
<dbReference type="InterPro" id="IPR036412">
    <property type="entry name" value="HAD-like_sf"/>
</dbReference>
<name>A0A1G5CF49_9FIRM</name>
<keyword evidence="2" id="KW-1185">Reference proteome</keyword>
<dbReference type="InterPro" id="IPR023214">
    <property type="entry name" value="HAD_sf"/>
</dbReference>
<dbReference type="Gene3D" id="3.40.50.1000">
    <property type="entry name" value="HAD superfamily/HAD-like"/>
    <property type="match status" value="1"/>
</dbReference>
<accession>A0A1G5CF49</accession>
<gene>
    <name evidence="1" type="ORF">SAMN03080606_00642</name>
</gene>
<sequence>MLEINVPGRDTYQIANIVFDYNGTLATDGIINDDIREAIIQLKELANVYVITADTHGNVKQQCSGLGVNITTFPTGDAATYKKIIVEELGADKTLCIGNGYNDIEMFKSAILAIAIIGREGCSGKLIEVADIVVTSIENAIQIILKPKRAIATLRG</sequence>
<dbReference type="OrthoDB" id="159409at2"/>
<organism evidence="1 2">
    <name type="scientific">Alkaliphilus peptidifermentans DSM 18978</name>
    <dbReference type="NCBI Taxonomy" id="1120976"/>
    <lineage>
        <taxon>Bacteria</taxon>
        <taxon>Bacillati</taxon>
        <taxon>Bacillota</taxon>
        <taxon>Clostridia</taxon>
        <taxon>Peptostreptococcales</taxon>
        <taxon>Natronincolaceae</taxon>
        <taxon>Alkaliphilus</taxon>
    </lineage>
</organism>
<evidence type="ECO:0000313" key="1">
    <source>
        <dbReference type="EMBL" id="SCY00957.1"/>
    </source>
</evidence>
<proteinExistence type="predicted"/>
<dbReference type="STRING" id="1120976.SAMN03080606_00642"/>
<evidence type="ECO:0000313" key="2">
    <source>
        <dbReference type="Proteomes" id="UP000198636"/>
    </source>
</evidence>
<dbReference type="RefSeq" id="WP_091539885.1">
    <property type="nucleotide sequence ID" value="NZ_FMUS01000003.1"/>
</dbReference>
<dbReference type="AlphaFoldDB" id="A0A1G5CF49"/>
<dbReference type="EMBL" id="FMUS01000003">
    <property type="protein sequence ID" value="SCY00957.1"/>
    <property type="molecule type" value="Genomic_DNA"/>
</dbReference>
<dbReference type="Pfam" id="PF00702">
    <property type="entry name" value="Hydrolase"/>
    <property type="match status" value="1"/>
</dbReference>
<dbReference type="SUPFAM" id="SSF56784">
    <property type="entry name" value="HAD-like"/>
    <property type="match status" value="1"/>
</dbReference>